<evidence type="ECO:0000313" key="2">
    <source>
        <dbReference type="EMBL" id="MSS92099.1"/>
    </source>
</evidence>
<comment type="caution">
    <text evidence="2">The sequence shown here is derived from an EMBL/GenBank/DDBJ whole genome shotgun (WGS) entry which is preliminary data.</text>
</comment>
<proteinExistence type="predicted"/>
<dbReference type="CDD" id="cd00093">
    <property type="entry name" value="HTH_XRE"/>
    <property type="match status" value="1"/>
</dbReference>
<dbReference type="GO" id="GO:0003677">
    <property type="term" value="F:DNA binding"/>
    <property type="evidence" value="ECO:0007669"/>
    <property type="project" value="InterPro"/>
</dbReference>
<sequence>MYEIFLKLLEEHHVTAYKVGKETGIGASTFSDWKSGRSQPKKEKLQKIADYFGVSIDYLMAGKEDAKEKEVILTSKDERDIARDLDRIMNEIQKGEDSPLYYNGVEIDNASLNLLQNAIEFALRETKKENKVKYNPHKNKK</sequence>
<dbReference type="Gene3D" id="1.10.260.40">
    <property type="entry name" value="lambda repressor-like DNA-binding domains"/>
    <property type="match status" value="1"/>
</dbReference>
<feature type="domain" description="HTH cro/C1-type" evidence="1">
    <location>
        <begin position="7"/>
        <end position="59"/>
    </location>
</feature>
<evidence type="ECO:0000259" key="1">
    <source>
        <dbReference type="PROSITE" id="PS50943"/>
    </source>
</evidence>
<keyword evidence="3" id="KW-1185">Reference proteome</keyword>
<dbReference type="GeneID" id="86057013"/>
<name>A0A6N7WA07_9FIRM</name>
<dbReference type="SMART" id="SM00530">
    <property type="entry name" value="HTH_XRE"/>
    <property type="match status" value="1"/>
</dbReference>
<dbReference type="PROSITE" id="PS50943">
    <property type="entry name" value="HTH_CROC1"/>
    <property type="match status" value="1"/>
</dbReference>
<dbReference type="Proteomes" id="UP000436047">
    <property type="component" value="Unassembled WGS sequence"/>
</dbReference>
<dbReference type="InterPro" id="IPR010982">
    <property type="entry name" value="Lambda_DNA-bd_dom_sf"/>
</dbReference>
<dbReference type="RefSeq" id="WP_154468396.1">
    <property type="nucleotide sequence ID" value="NZ_VUMI01000122.1"/>
</dbReference>
<dbReference type="SUPFAM" id="SSF47413">
    <property type="entry name" value="lambda repressor-like DNA-binding domains"/>
    <property type="match status" value="1"/>
</dbReference>
<dbReference type="InterPro" id="IPR001387">
    <property type="entry name" value="Cro/C1-type_HTH"/>
</dbReference>
<organism evidence="2 3">
    <name type="scientific">Eisenbergiella porci</name>
    <dbReference type="NCBI Taxonomy" id="2652274"/>
    <lineage>
        <taxon>Bacteria</taxon>
        <taxon>Bacillati</taxon>
        <taxon>Bacillota</taxon>
        <taxon>Clostridia</taxon>
        <taxon>Lachnospirales</taxon>
        <taxon>Lachnospiraceae</taxon>
        <taxon>Eisenbergiella</taxon>
    </lineage>
</organism>
<dbReference type="Pfam" id="PF01381">
    <property type="entry name" value="HTH_3"/>
    <property type="match status" value="1"/>
</dbReference>
<protein>
    <submittedName>
        <fullName evidence="2">Helix-turn-helix transcriptional regulator</fullName>
    </submittedName>
</protein>
<dbReference type="EMBL" id="VUMI01000122">
    <property type="protein sequence ID" value="MSS92099.1"/>
    <property type="molecule type" value="Genomic_DNA"/>
</dbReference>
<accession>A0A6N7WA07</accession>
<reference evidence="2 3" key="1">
    <citation type="submission" date="2019-08" db="EMBL/GenBank/DDBJ databases">
        <title>In-depth cultivation of the pig gut microbiome towards novel bacterial diversity and tailored functional studies.</title>
        <authorList>
            <person name="Wylensek D."/>
            <person name="Hitch T.C.A."/>
            <person name="Clavel T."/>
        </authorList>
    </citation>
    <scope>NUCLEOTIDE SEQUENCE [LARGE SCALE GENOMIC DNA]</scope>
    <source>
        <strain evidence="2 3">WCA-389-WT-23B</strain>
    </source>
</reference>
<evidence type="ECO:0000313" key="3">
    <source>
        <dbReference type="Proteomes" id="UP000436047"/>
    </source>
</evidence>
<gene>
    <name evidence="2" type="ORF">FYJ45_29010</name>
</gene>
<dbReference type="AlphaFoldDB" id="A0A6N7WA07"/>